<dbReference type="InterPro" id="IPR036259">
    <property type="entry name" value="MFS_trans_sf"/>
</dbReference>
<protein>
    <submittedName>
        <fullName evidence="9">Arabinose transporter permease</fullName>
    </submittedName>
</protein>
<dbReference type="RefSeq" id="WP_099480853.1">
    <property type="nucleotide sequence ID" value="NZ_CP016809.1"/>
</dbReference>
<dbReference type="PROSITE" id="PS50850">
    <property type="entry name" value="MFS"/>
    <property type="match status" value="1"/>
</dbReference>
<dbReference type="KEGG" id="pib:BBD41_28845"/>
<feature type="transmembrane region" description="Helical" evidence="7">
    <location>
        <begin position="273"/>
        <end position="292"/>
    </location>
</feature>
<feature type="transmembrane region" description="Helical" evidence="7">
    <location>
        <begin position="207"/>
        <end position="230"/>
    </location>
</feature>
<dbReference type="AlphaFoldDB" id="A0A1B2EA39"/>
<dbReference type="GO" id="GO:0005886">
    <property type="term" value="C:plasma membrane"/>
    <property type="evidence" value="ECO:0007669"/>
    <property type="project" value="UniProtKB-SubCell"/>
</dbReference>
<comment type="subcellular location">
    <subcellularLocation>
        <location evidence="1">Cell membrane</location>
        <topology evidence="1">Multi-pass membrane protein</topology>
    </subcellularLocation>
</comment>
<evidence type="ECO:0000256" key="4">
    <source>
        <dbReference type="ARBA" id="ARBA00022692"/>
    </source>
</evidence>
<keyword evidence="6 7" id="KW-0472">Membrane</keyword>
<dbReference type="InterPro" id="IPR020846">
    <property type="entry name" value="MFS_dom"/>
</dbReference>
<feature type="transmembrane region" description="Helical" evidence="7">
    <location>
        <begin position="134"/>
        <end position="153"/>
    </location>
</feature>
<sequence length="403" mass="42590">MKTIFRYPIAIYVLMIGAFAIGTTEFLIMGILPEVANDLHVSVSKAGLLVTGYALGVAIGGPLLTAFTVRFPRKALLLGLMALFVTANILSAIASDYFVLMAARILSALSHGTVFGIGSIVATRLVSPKQQASAISMMFIGVTLANILGVPLGTWIGQSYGWRSAFWAVAFLGLLSFIALAVSVPRIKNEERPQLMKEVSVLRSPQVWLSLLMTVLGFGGVFVIFTYITPLLTNVTGYQENAVTGLLLLFGAGLTIGNIAGGKLADWKLMPSLIGMLVLLTLIMALFTVTMHSKLATVITIFIWGIAAFGTVPGFQMLVLNKAGAAPNLASSLNIGAFNLGGAGGALLGGIVLDSALGIESLAWIAASVTLVGLIVTIWSSVMERKGIHSSKDSVKWTRRLDS</sequence>
<feature type="transmembrane region" description="Helical" evidence="7">
    <location>
        <begin position="362"/>
        <end position="382"/>
    </location>
</feature>
<dbReference type="InterPro" id="IPR011701">
    <property type="entry name" value="MFS"/>
</dbReference>
<feature type="transmembrane region" description="Helical" evidence="7">
    <location>
        <begin position="242"/>
        <end position="261"/>
    </location>
</feature>
<feature type="transmembrane region" description="Helical" evidence="7">
    <location>
        <begin position="76"/>
        <end position="95"/>
    </location>
</feature>
<feature type="domain" description="Major facilitator superfamily (MFS) profile" evidence="8">
    <location>
        <begin position="10"/>
        <end position="385"/>
    </location>
</feature>
<dbReference type="GO" id="GO:0022857">
    <property type="term" value="F:transmembrane transporter activity"/>
    <property type="evidence" value="ECO:0007669"/>
    <property type="project" value="InterPro"/>
</dbReference>
<accession>A0A1B2EA39</accession>
<feature type="transmembrane region" description="Helical" evidence="7">
    <location>
        <begin position="332"/>
        <end position="356"/>
    </location>
</feature>
<dbReference type="InterPro" id="IPR050189">
    <property type="entry name" value="MFS_Efflux_Transporters"/>
</dbReference>
<feature type="transmembrane region" description="Helical" evidence="7">
    <location>
        <begin position="52"/>
        <end position="69"/>
    </location>
</feature>
<keyword evidence="3" id="KW-1003">Cell membrane</keyword>
<feature type="transmembrane region" description="Helical" evidence="7">
    <location>
        <begin position="165"/>
        <end position="187"/>
    </location>
</feature>
<dbReference type="SUPFAM" id="SSF103473">
    <property type="entry name" value="MFS general substrate transporter"/>
    <property type="match status" value="1"/>
</dbReference>
<evidence type="ECO:0000256" key="5">
    <source>
        <dbReference type="ARBA" id="ARBA00022989"/>
    </source>
</evidence>
<evidence type="ECO:0000259" key="8">
    <source>
        <dbReference type="PROSITE" id="PS50850"/>
    </source>
</evidence>
<keyword evidence="4 7" id="KW-0812">Transmembrane</keyword>
<evidence type="ECO:0000256" key="2">
    <source>
        <dbReference type="ARBA" id="ARBA00022448"/>
    </source>
</evidence>
<keyword evidence="2" id="KW-0813">Transport</keyword>
<evidence type="ECO:0000256" key="7">
    <source>
        <dbReference type="SAM" id="Phobius"/>
    </source>
</evidence>
<dbReference type="Gene3D" id="1.20.1250.20">
    <property type="entry name" value="MFS general substrate transporter like domains"/>
    <property type="match status" value="1"/>
</dbReference>
<evidence type="ECO:0000256" key="3">
    <source>
        <dbReference type="ARBA" id="ARBA00022475"/>
    </source>
</evidence>
<proteinExistence type="predicted"/>
<gene>
    <name evidence="9" type="ORF">BBD41_28845</name>
</gene>
<dbReference type="PANTHER" id="PTHR43124:SF8">
    <property type="entry name" value="INNER MEMBRANE TRANSPORT PROTEIN YDHP"/>
    <property type="match status" value="1"/>
</dbReference>
<evidence type="ECO:0000313" key="9">
    <source>
        <dbReference type="EMBL" id="ANY76787.1"/>
    </source>
</evidence>
<keyword evidence="5 7" id="KW-1133">Transmembrane helix</keyword>
<dbReference type="CDD" id="cd17324">
    <property type="entry name" value="MFS_NepI_like"/>
    <property type="match status" value="1"/>
</dbReference>
<name>A0A1B2EA39_9BACL</name>
<organism evidence="9">
    <name type="scientific">Paenibacillus ihbetae</name>
    <dbReference type="NCBI Taxonomy" id="1870820"/>
    <lineage>
        <taxon>Bacteria</taxon>
        <taxon>Bacillati</taxon>
        <taxon>Bacillota</taxon>
        <taxon>Bacilli</taxon>
        <taxon>Bacillales</taxon>
        <taxon>Paenibacillaceae</taxon>
        <taxon>Paenibacillus</taxon>
    </lineage>
</organism>
<dbReference type="EMBL" id="CP016809">
    <property type="protein sequence ID" value="ANY76787.1"/>
    <property type="molecule type" value="Genomic_DNA"/>
</dbReference>
<dbReference type="PANTHER" id="PTHR43124">
    <property type="entry name" value="PURINE EFFLUX PUMP PBUE"/>
    <property type="match status" value="1"/>
</dbReference>
<evidence type="ECO:0000256" key="1">
    <source>
        <dbReference type="ARBA" id="ARBA00004651"/>
    </source>
</evidence>
<feature type="transmembrane region" description="Helical" evidence="7">
    <location>
        <begin position="9"/>
        <end position="32"/>
    </location>
</feature>
<dbReference type="Pfam" id="PF07690">
    <property type="entry name" value="MFS_1"/>
    <property type="match status" value="1"/>
</dbReference>
<evidence type="ECO:0000256" key="6">
    <source>
        <dbReference type="ARBA" id="ARBA00023136"/>
    </source>
</evidence>
<feature type="transmembrane region" description="Helical" evidence="7">
    <location>
        <begin position="101"/>
        <end position="122"/>
    </location>
</feature>
<reference evidence="9" key="1">
    <citation type="submission" date="2016-08" db="EMBL/GenBank/DDBJ databases">
        <title>Complete Genome Seqeunce of Paenibacillus sp. nov. IHBB 9852 from high altitute lake of Indian trans-Himalayas.</title>
        <authorList>
            <person name="Kiran S."/>
            <person name="Swarnkar M.K."/>
            <person name="Rana A."/>
            <person name="Tewari R."/>
            <person name="Gulati A."/>
        </authorList>
    </citation>
    <scope>NUCLEOTIDE SEQUENCE [LARGE SCALE GENOMIC DNA]</scope>
    <source>
        <strain evidence="9">IHBB 9852</strain>
    </source>
</reference>
<feature type="transmembrane region" description="Helical" evidence="7">
    <location>
        <begin position="298"/>
        <end position="320"/>
    </location>
</feature>